<feature type="region of interest" description="Disordered" evidence="1">
    <location>
        <begin position="610"/>
        <end position="679"/>
    </location>
</feature>
<evidence type="ECO:0000313" key="3">
    <source>
        <dbReference type="Proteomes" id="UP000792457"/>
    </source>
</evidence>
<organism evidence="2 3">
    <name type="scientific">Ladona fulva</name>
    <name type="common">Scarce chaser dragonfly</name>
    <name type="synonym">Libellula fulva</name>
    <dbReference type="NCBI Taxonomy" id="123851"/>
    <lineage>
        <taxon>Eukaryota</taxon>
        <taxon>Metazoa</taxon>
        <taxon>Ecdysozoa</taxon>
        <taxon>Arthropoda</taxon>
        <taxon>Hexapoda</taxon>
        <taxon>Insecta</taxon>
        <taxon>Pterygota</taxon>
        <taxon>Palaeoptera</taxon>
        <taxon>Odonata</taxon>
        <taxon>Epiprocta</taxon>
        <taxon>Anisoptera</taxon>
        <taxon>Libelluloidea</taxon>
        <taxon>Libellulidae</taxon>
        <taxon>Ladona</taxon>
    </lineage>
</organism>
<protein>
    <recommendedName>
        <fullName evidence="4">C-type lectin domain-containing protein</fullName>
    </recommendedName>
</protein>
<dbReference type="EMBL" id="KZ308875">
    <property type="protein sequence ID" value="KAG8235088.1"/>
    <property type="molecule type" value="Genomic_DNA"/>
</dbReference>
<feature type="compositionally biased region" description="Low complexity" evidence="1">
    <location>
        <begin position="223"/>
        <end position="242"/>
    </location>
</feature>
<accession>A0A8K0KIT9</accession>
<dbReference type="SUPFAM" id="SSF56436">
    <property type="entry name" value="C-type lectin-like"/>
    <property type="match status" value="1"/>
</dbReference>
<reference evidence="2" key="1">
    <citation type="submission" date="2013-04" db="EMBL/GenBank/DDBJ databases">
        <authorList>
            <person name="Qu J."/>
            <person name="Murali S.C."/>
            <person name="Bandaranaike D."/>
            <person name="Bellair M."/>
            <person name="Blankenburg K."/>
            <person name="Chao H."/>
            <person name="Dinh H."/>
            <person name="Doddapaneni H."/>
            <person name="Downs B."/>
            <person name="Dugan-Rocha S."/>
            <person name="Elkadiri S."/>
            <person name="Gnanaolivu R.D."/>
            <person name="Hernandez B."/>
            <person name="Javaid M."/>
            <person name="Jayaseelan J.C."/>
            <person name="Lee S."/>
            <person name="Li M."/>
            <person name="Ming W."/>
            <person name="Munidasa M."/>
            <person name="Muniz J."/>
            <person name="Nguyen L."/>
            <person name="Ongeri F."/>
            <person name="Osuji N."/>
            <person name="Pu L.-L."/>
            <person name="Puazo M."/>
            <person name="Qu C."/>
            <person name="Quiroz J."/>
            <person name="Raj R."/>
            <person name="Weissenberger G."/>
            <person name="Xin Y."/>
            <person name="Zou X."/>
            <person name="Han Y."/>
            <person name="Richards S."/>
            <person name="Worley K."/>
            <person name="Muzny D."/>
            <person name="Gibbs R."/>
        </authorList>
    </citation>
    <scope>NUCLEOTIDE SEQUENCE</scope>
    <source>
        <strain evidence="2">Sampled in the wild</strain>
    </source>
</reference>
<feature type="region of interest" description="Disordered" evidence="1">
    <location>
        <begin position="148"/>
        <end position="242"/>
    </location>
</feature>
<dbReference type="CDD" id="cd00037">
    <property type="entry name" value="CLECT"/>
    <property type="match status" value="1"/>
</dbReference>
<feature type="region of interest" description="Disordered" evidence="1">
    <location>
        <begin position="292"/>
        <end position="317"/>
    </location>
</feature>
<comment type="caution">
    <text evidence="2">The sequence shown here is derived from an EMBL/GenBank/DDBJ whole genome shotgun (WGS) entry which is preliminary data.</text>
</comment>
<name>A0A8K0KIT9_LADFU</name>
<dbReference type="Proteomes" id="UP000792457">
    <property type="component" value="Unassembled WGS sequence"/>
</dbReference>
<dbReference type="OrthoDB" id="5858677at2759"/>
<feature type="region of interest" description="Disordered" evidence="1">
    <location>
        <begin position="258"/>
        <end position="279"/>
    </location>
</feature>
<feature type="compositionally biased region" description="Low complexity" evidence="1">
    <location>
        <begin position="611"/>
        <end position="627"/>
    </location>
</feature>
<reference evidence="2" key="2">
    <citation type="submission" date="2017-10" db="EMBL/GenBank/DDBJ databases">
        <title>Ladona fulva Genome sequencing and assembly.</title>
        <authorList>
            <person name="Murali S."/>
            <person name="Richards S."/>
            <person name="Bandaranaike D."/>
            <person name="Bellair M."/>
            <person name="Blankenburg K."/>
            <person name="Chao H."/>
            <person name="Dinh H."/>
            <person name="Doddapaneni H."/>
            <person name="Dugan-Rocha S."/>
            <person name="Elkadiri S."/>
            <person name="Gnanaolivu R."/>
            <person name="Hernandez B."/>
            <person name="Skinner E."/>
            <person name="Javaid M."/>
            <person name="Lee S."/>
            <person name="Li M."/>
            <person name="Ming W."/>
            <person name="Munidasa M."/>
            <person name="Muniz J."/>
            <person name="Nguyen L."/>
            <person name="Hughes D."/>
            <person name="Osuji N."/>
            <person name="Pu L.-L."/>
            <person name="Puazo M."/>
            <person name="Qu C."/>
            <person name="Quiroz J."/>
            <person name="Raj R."/>
            <person name="Weissenberger G."/>
            <person name="Xin Y."/>
            <person name="Zou X."/>
            <person name="Han Y."/>
            <person name="Worley K."/>
            <person name="Muzny D."/>
            <person name="Gibbs R."/>
        </authorList>
    </citation>
    <scope>NUCLEOTIDE SEQUENCE</scope>
    <source>
        <strain evidence="2">Sampled in the wild</strain>
    </source>
</reference>
<feature type="compositionally biased region" description="Basic residues" evidence="1">
    <location>
        <begin position="151"/>
        <end position="168"/>
    </location>
</feature>
<evidence type="ECO:0000313" key="2">
    <source>
        <dbReference type="EMBL" id="KAG8235088.1"/>
    </source>
</evidence>
<feature type="compositionally biased region" description="Low complexity" evidence="1">
    <location>
        <begin position="456"/>
        <end position="475"/>
    </location>
</feature>
<feature type="region of interest" description="Disordered" evidence="1">
    <location>
        <begin position="359"/>
        <end position="397"/>
    </location>
</feature>
<feature type="compositionally biased region" description="Pro residues" evidence="1">
    <location>
        <begin position="212"/>
        <end position="222"/>
    </location>
</feature>
<sequence length="693" mass="74721">MRRIRSGGDFVWTNTHPMSMEGGYWLERPPMHSSTPFCVALDPSADFRWRARSCGRESVASFLCQLPVPLWVGRGEGGCLPSLPPSTAPPMTWLTIQYLPEQGALDLTADCGPRGQRQLACKKGTTTGEELGWRLSCSEDLKLHIDDNGMRLRRGRPQTHAPPTRHRRDLTGTSMTTTQASSPSQMPLESQSAPLPSPLPPDPQNTTLSPITPSPSVPPQPADQPQNSTEDSQPVQVSSSVPSSDIKIVPISTFVTQSANVTSQSPSLNIPTSRPTPTHNLTVSLTVVISPASSEENDTGESTSEHSQDFTSQSSEKVISITDLTSDSSQLPSKSEGDEKLGAKVINLDVIYLDSTFPPEVNSQKVSTSPPTETTPKSSSVSFTPKSPPNMDESTISSVPVSVSTLALHPELPPVISESLSQPETQKPSLPPVTQSNSMSAMPLKMVPSTSDAPHISSSESSPITSLLTSPAVSESTHETLETSTLADTSNFATDTSSPYLPDTRVDILDGYGPSDPSNPAPKNIRITAVISNDLDDKVDEAAKQDSLKESLKDMPTVDVSQNEVLKQGNDDDGYQWIKVSAEKESTETEKTPVNLANEKNKDEVTLTVLSSDGSTTGQSSGSSSTDNRGHVEFDGEWTEVGTLDPVSERFLEEREEVDGDLSSPPPRPNRSRKLTRPQGRSFYTYFLSRVLG</sequence>
<feature type="compositionally biased region" description="Low complexity" evidence="1">
    <location>
        <begin position="365"/>
        <end position="382"/>
    </location>
</feature>
<dbReference type="InterPro" id="IPR016187">
    <property type="entry name" value="CTDL_fold"/>
</dbReference>
<dbReference type="AlphaFoldDB" id="A0A8K0KIT9"/>
<feature type="compositionally biased region" description="Polar residues" evidence="1">
    <location>
        <begin position="487"/>
        <end position="499"/>
    </location>
</feature>
<keyword evidence="3" id="KW-1185">Reference proteome</keyword>
<proteinExistence type="predicted"/>
<evidence type="ECO:0008006" key="4">
    <source>
        <dbReference type="Google" id="ProtNLM"/>
    </source>
</evidence>
<feature type="compositionally biased region" description="Polar residues" evidence="1">
    <location>
        <begin position="418"/>
        <end position="440"/>
    </location>
</feature>
<gene>
    <name evidence="2" type="ORF">J437_LFUL015322</name>
</gene>
<feature type="compositionally biased region" description="Polar residues" evidence="1">
    <location>
        <begin position="171"/>
        <end position="185"/>
    </location>
</feature>
<evidence type="ECO:0000256" key="1">
    <source>
        <dbReference type="SAM" id="MobiDB-lite"/>
    </source>
</evidence>
<feature type="region of interest" description="Disordered" evidence="1">
    <location>
        <begin position="417"/>
        <end position="502"/>
    </location>
</feature>